<dbReference type="RefSeq" id="WP_343128973.1">
    <property type="nucleotide sequence ID" value="NZ_JBCITK010000001.1"/>
</dbReference>
<gene>
    <name evidence="8" type="ORF">MKY91_01225</name>
</gene>
<keyword evidence="5 7" id="KW-1133">Transmembrane helix</keyword>
<evidence type="ECO:0000256" key="4">
    <source>
        <dbReference type="ARBA" id="ARBA00022692"/>
    </source>
</evidence>
<keyword evidence="4 7" id="KW-0812">Transmembrane</keyword>
<evidence type="ECO:0000256" key="7">
    <source>
        <dbReference type="SAM" id="Phobius"/>
    </source>
</evidence>
<feature type="transmembrane region" description="Helical" evidence="7">
    <location>
        <begin position="148"/>
        <end position="173"/>
    </location>
</feature>
<dbReference type="Proteomes" id="UP001418796">
    <property type="component" value="Unassembled WGS sequence"/>
</dbReference>
<evidence type="ECO:0000313" key="9">
    <source>
        <dbReference type="Proteomes" id="UP001418796"/>
    </source>
</evidence>
<accession>A0ABU9VD20</accession>
<keyword evidence="3" id="KW-1003">Cell membrane</keyword>
<feature type="transmembrane region" description="Helical" evidence="7">
    <location>
        <begin position="243"/>
        <end position="263"/>
    </location>
</feature>
<comment type="caution">
    <text evidence="8">The sequence shown here is derived from an EMBL/GenBank/DDBJ whole genome shotgun (WGS) entry which is preliminary data.</text>
</comment>
<evidence type="ECO:0000256" key="3">
    <source>
        <dbReference type="ARBA" id="ARBA00022475"/>
    </source>
</evidence>
<comment type="similarity">
    <text evidence="2">Belongs to the UPF0324 family.</text>
</comment>
<feature type="transmembrane region" description="Helical" evidence="7">
    <location>
        <begin position="208"/>
        <end position="231"/>
    </location>
</feature>
<evidence type="ECO:0000256" key="5">
    <source>
        <dbReference type="ARBA" id="ARBA00022989"/>
    </source>
</evidence>
<reference evidence="8 9" key="1">
    <citation type="submission" date="2024-03" db="EMBL/GenBank/DDBJ databases">
        <title>Bacilli Hybrid Assemblies.</title>
        <authorList>
            <person name="Kovac J."/>
        </authorList>
    </citation>
    <scope>NUCLEOTIDE SEQUENCE [LARGE SCALE GENOMIC DNA]</scope>
    <source>
        <strain evidence="8 9">FSL R7-0666</strain>
    </source>
</reference>
<dbReference type="Pfam" id="PF03601">
    <property type="entry name" value="Cons_hypoth698"/>
    <property type="match status" value="1"/>
</dbReference>
<dbReference type="PANTHER" id="PTHR30106:SF2">
    <property type="entry name" value="UPF0324 INNER MEMBRANE PROTEIN YEIH"/>
    <property type="match status" value="1"/>
</dbReference>
<organism evidence="8 9">
    <name type="scientific">Alkalicoccobacillus gibsonii</name>
    <dbReference type="NCBI Taxonomy" id="79881"/>
    <lineage>
        <taxon>Bacteria</taxon>
        <taxon>Bacillati</taxon>
        <taxon>Bacillota</taxon>
        <taxon>Bacilli</taxon>
        <taxon>Bacillales</taxon>
        <taxon>Bacillaceae</taxon>
        <taxon>Alkalicoccobacillus</taxon>
    </lineage>
</organism>
<feature type="transmembrane region" description="Helical" evidence="7">
    <location>
        <begin position="269"/>
        <end position="290"/>
    </location>
</feature>
<name>A0ABU9VD20_9BACI</name>
<evidence type="ECO:0000256" key="2">
    <source>
        <dbReference type="ARBA" id="ARBA00007977"/>
    </source>
</evidence>
<feature type="transmembrane region" description="Helical" evidence="7">
    <location>
        <begin position="302"/>
        <end position="323"/>
    </location>
</feature>
<evidence type="ECO:0000256" key="6">
    <source>
        <dbReference type="ARBA" id="ARBA00023136"/>
    </source>
</evidence>
<dbReference type="InterPro" id="IPR018383">
    <property type="entry name" value="UPF0324_pro"/>
</dbReference>
<keyword evidence="9" id="KW-1185">Reference proteome</keyword>
<dbReference type="EMBL" id="JBCITK010000001">
    <property type="protein sequence ID" value="MEN0641785.1"/>
    <property type="molecule type" value="Genomic_DNA"/>
</dbReference>
<comment type="subcellular location">
    <subcellularLocation>
        <location evidence="1">Cell membrane</location>
        <topology evidence="1">Multi-pass membrane protein</topology>
    </subcellularLocation>
</comment>
<feature type="transmembrane region" description="Helical" evidence="7">
    <location>
        <begin position="90"/>
        <end position="108"/>
    </location>
</feature>
<protein>
    <submittedName>
        <fullName evidence="8">YeiH family protein</fullName>
    </submittedName>
</protein>
<sequence>MRSGSLWAGLGITFLIAGIAYFLANIPYVNIVGHLVIAILLGVLWKSTIGVKANVTPGIEYASSRLLRVGIVLMGVRLDILDIYHAGFSVFFYAFVLLVSTLVIVYWLCRLLRVDRTVSILTACGTAICGAAAILAVAPILKSKEQSIGISIAIIALLGTTCTIFYTLLFSWLPLSVDQFGVFAGGTLHEVAHVVAASSVGGEQAENMAIVVKLTRVALLVPVALVIMYWVNKRNKVVEKRKTLAIPRFLLGFVGMSLLNTLGVIPESMIKVCMISSFLFLAMAMAGLGLKMEIGILKRHGGNALLAGLIGSIILILMGYSLIHLLPI</sequence>
<evidence type="ECO:0000256" key="1">
    <source>
        <dbReference type="ARBA" id="ARBA00004651"/>
    </source>
</evidence>
<proteinExistence type="inferred from homology"/>
<feature type="transmembrane region" description="Helical" evidence="7">
    <location>
        <begin position="120"/>
        <end position="141"/>
    </location>
</feature>
<feature type="transmembrane region" description="Helical" evidence="7">
    <location>
        <begin position="31"/>
        <end position="49"/>
    </location>
</feature>
<feature type="transmembrane region" description="Helical" evidence="7">
    <location>
        <begin position="6"/>
        <end position="24"/>
    </location>
</feature>
<evidence type="ECO:0000313" key="8">
    <source>
        <dbReference type="EMBL" id="MEN0641785.1"/>
    </source>
</evidence>
<keyword evidence="6 7" id="KW-0472">Membrane</keyword>
<dbReference type="PANTHER" id="PTHR30106">
    <property type="entry name" value="INNER MEMBRANE PROTEIN YEIH-RELATED"/>
    <property type="match status" value="1"/>
</dbReference>